<comment type="caution">
    <text evidence="3">The sequence shown here is derived from an EMBL/GenBank/DDBJ whole genome shotgun (WGS) entry which is preliminary data.</text>
</comment>
<dbReference type="InterPro" id="IPR025646">
    <property type="entry name" value="DUF4350"/>
</dbReference>
<dbReference type="Proteomes" id="UP000006241">
    <property type="component" value="Unassembled WGS sequence"/>
</dbReference>
<proteinExistence type="predicted"/>
<keyword evidence="1" id="KW-0472">Membrane</keyword>
<keyword evidence="1" id="KW-0812">Transmembrane</keyword>
<keyword evidence="1" id="KW-1133">Transmembrane helix</keyword>
<accession>C2FSC3</accession>
<sequence>MVMKNTGKFGIIVLLIALVLIAIIDATSRKPIDWRKSFDQRDKIPYGLYVLHQELGNILGNDRKIESTKKSVYETLEEDSLHAKNTAFVFVGDYIDIMGATATEKLLQFAKEGGEVFISTNYYSTNLLDTLNLSSAYLDVNKFSGFSLLGDINYSLVNNRRRIKYDKIEQTSIFDLIDSTNISIVGNAYAGKHAVPNFVEVSWGKGKLYLHHTPEMFTNYYMLQHQKYDYAASALKLIKAKHIIWCDNYYREGQPSTPLRMILSYEGLREAWYLLLFGLLLFLLFRSKREQRAVEVVKPEPNLSKEFAKTIGTLYYENGEPGNMIDKKIDYFLFDIRNHFHLDTLQLKDEKYLSNLSLKSGIPLAETEELMNLITRYRNRKDLSTYDLKFINSKIEEFKTKSNMI</sequence>
<dbReference type="EMBL" id="ACHB01000003">
    <property type="protein sequence ID" value="EEI94243.1"/>
    <property type="molecule type" value="Genomic_DNA"/>
</dbReference>
<reference evidence="3 4" key="1">
    <citation type="submission" date="2009-01" db="EMBL/GenBank/DDBJ databases">
        <authorList>
            <person name="Qin X."/>
            <person name="Bachman B."/>
            <person name="Battles P."/>
            <person name="Bell A."/>
            <person name="Bess C."/>
            <person name="Bickham C."/>
            <person name="Chaboub L."/>
            <person name="Chen D."/>
            <person name="Coyle M."/>
            <person name="Deiros D.R."/>
            <person name="Dinh H."/>
            <person name="Forbes L."/>
            <person name="Fowler G."/>
            <person name="Francisco L."/>
            <person name="Fu Q."/>
            <person name="Gubbala S."/>
            <person name="Hale W."/>
            <person name="Han Y."/>
            <person name="Hemphill L."/>
            <person name="Highlander S.K."/>
            <person name="Hirani K."/>
            <person name="Hogues M."/>
            <person name="Jackson L."/>
            <person name="Jakkamsetti A."/>
            <person name="Javaid M."/>
            <person name="Jiang H."/>
            <person name="Korchina V."/>
            <person name="Kovar C."/>
            <person name="Lara F."/>
            <person name="Lee S."/>
            <person name="Mata R."/>
            <person name="Mathew T."/>
            <person name="Moen C."/>
            <person name="Morales K."/>
            <person name="Munidasa M."/>
            <person name="Nazareth L."/>
            <person name="Ngo R."/>
            <person name="Nguyen L."/>
            <person name="Okwuonu G."/>
            <person name="Ongeri F."/>
            <person name="Patil S."/>
            <person name="Petrosino J."/>
            <person name="Pham C."/>
            <person name="Pham P."/>
            <person name="Pu L.-L."/>
            <person name="Puazo M."/>
            <person name="Raj R."/>
            <person name="Reid J."/>
            <person name="Rouhana J."/>
            <person name="Saada N."/>
            <person name="Shang Y."/>
            <person name="Simmons D."/>
            <person name="Thornton R."/>
            <person name="Warren J."/>
            <person name="Weissenberger G."/>
            <person name="Zhang J."/>
            <person name="Zhang L."/>
            <person name="Zhou C."/>
            <person name="Zhu D."/>
            <person name="Muzny D."/>
            <person name="Worley K."/>
            <person name="Gibbs R."/>
        </authorList>
    </citation>
    <scope>NUCLEOTIDE SEQUENCE [LARGE SCALE GENOMIC DNA]</scope>
    <source>
        <strain evidence="3 4">ATCC 33300</strain>
    </source>
</reference>
<protein>
    <recommendedName>
        <fullName evidence="2">DUF4350 domain-containing protein</fullName>
    </recommendedName>
</protein>
<gene>
    <name evidence="3" type="ORF">HMPREF0765_0229</name>
</gene>
<evidence type="ECO:0000313" key="3">
    <source>
        <dbReference type="EMBL" id="EEI94243.1"/>
    </source>
</evidence>
<evidence type="ECO:0000313" key="4">
    <source>
        <dbReference type="Proteomes" id="UP000006241"/>
    </source>
</evidence>
<feature type="domain" description="DUF4350" evidence="2">
    <location>
        <begin position="42"/>
        <end position="233"/>
    </location>
</feature>
<dbReference type="AlphaFoldDB" id="C2FSC3"/>
<evidence type="ECO:0000259" key="2">
    <source>
        <dbReference type="Pfam" id="PF14258"/>
    </source>
</evidence>
<organism evidence="3 4">
    <name type="scientific">Sphingobacterium spiritivorum ATCC 33300</name>
    <dbReference type="NCBI Taxonomy" id="525372"/>
    <lineage>
        <taxon>Bacteria</taxon>
        <taxon>Pseudomonadati</taxon>
        <taxon>Bacteroidota</taxon>
        <taxon>Sphingobacteriia</taxon>
        <taxon>Sphingobacteriales</taxon>
        <taxon>Sphingobacteriaceae</taxon>
        <taxon>Sphingobacterium</taxon>
    </lineage>
</organism>
<feature type="transmembrane region" description="Helical" evidence="1">
    <location>
        <begin position="271"/>
        <end position="287"/>
    </location>
</feature>
<name>C2FSC3_SPHSI</name>
<dbReference type="Pfam" id="PF14258">
    <property type="entry name" value="DUF4350"/>
    <property type="match status" value="1"/>
</dbReference>
<dbReference type="HOGENOM" id="CLU_036786_1_0_10"/>
<evidence type="ECO:0000256" key="1">
    <source>
        <dbReference type="SAM" id="Phobius"/>
    </source>
</evidence>